<proteinExistence type="predicted"/>
<sequence>MNLGYYFMEEQAENLTPLELKIMRALQENGRLSNAELAKLVGISTSSCWNHTQRLFKIGAILDVRARINPNTVQRGTVVLVGVVLDRSTPDSFQAFEQASGDLENVLECYLVAGEVDYFLKIRVKDLAAFNRFHSEKIIALPGVRQVRTFFVLNEVKTDGMLDF</sequence>
<dbReference type="InterPro" id="IPR000485">
    <property type="entry name" value="AsnC-type_HTH_dom"/>
</dbReference>
<dbReference type="InterPro" id="IPR036388">
    <property type="entry name" value="WH-like_DNA-bd_sf"/>
</dbReference>
<dbReference type="SUPFAM" id="SSF54909">
    <property type="entry name" value="Dimeric alpha+beta barrel"/>
    <property type="match status" value="1"/>
</dbReference>
<name>A0A1V0KGE8_9GAMM</name>
<evidence type="ECO:0000313" key="7">
    <source>
        <dbReference type="EMBL" id="RSO52671.1"/>
    </source>
</evidence>
<evidence type="ECO:0000256" key="4">
    <source>
        <dbReference type="ARBA" id="ARBA00023163"/>
    </source>
</evidence>
<dbReference type="PROSITE" id="PS50956">
    <property type="entry name" value="HTH_ASNC_2"/>
    <property type="match status" value="1"/>
</dbReference>
<dbReference type="GO" id="GO:0005829">
    <property type="term" value="C:cytosol"/>
    <property type="evidence" value="ECO:0007669"/>
    <property type="project" value="TreeGrafter"/>
</dbReference>
<dbReference type="InterPro" id="IPR011008">
    <property type="entry name" value="Dimeric_a/b-barrel"/>
</dbReference>
<dbReference type="InterPro" id="IPR036390">
    <property type="entry name" value="WH_DNA-bd_sf"/>
</dbReference>
<comment type="caution">
    <text evidence="7">The sequence shown here is derived from an EMBL/GenBank/DDBJ whole genome shotgun (WGS) entry which is preliminary data.</text>
</comment>
<gene>
    <name evidence="7" type="ORF">EA756_18045</name>
</gene>
<dbReference type="Gene3D" id="3.30.70.920">
    <property type="match status" value="1"/>
</dbReference>
<evidence type="ECO:0000256" key="3">
    <source>
        <dbReference type="ARBA" id="ARBA00023159"/>
    </source>
</evidence>
<dbReference type="Gene3D" id="1.10.10.10">
    <property type="entry name" value="Winged helix-like DNA-binding domain superfamily/Winged helix DNA-binding domain"/>
    <property type="match status" value="1"/>
</dbReference>
<dbReference type="OrthoDB" id="8590699at2"/>
<feature type="domain" description="HTH asnC-type" evidence="6">
    <location>
        <begin position="15"/>
        <end position="78"/>
    </location>
</feature>
<evidence type="ECO:0000256" key="1">
    <source>
        <dbReference type="ARBA" id="ARBA00023015"/>
    </source>
</evidence>
<dbReference type="SMART" id="SM00344">
    <property type="entry name" value="HTH_ASNC"/>
    <property type="match status" value="1"/>
</dbReference>
<dbReference type="InterPro" id="IPR019887">
    <property type="entry name" value="Tscrpt_reg_AsnC/Lrp_C"/>
</dbReference>
<evidence type="ECO:0000313" key="8">
    <source>
        <dbReference type="Proteomes" id="UP000276905"/>
    </source>
</evidence>
<dbReference type="PRINTS" id="PR00033">
    <property type="entry name" value="HTHASNC"/>
</dbReference>
<dbReference type="GO" id="GO:0043200">
    <property type="term" value="P:response to amino acid"/>
    <property type="evidence" value="ECO:0007669"/>
    <property type="project" value="TreeGrafter"/>
</dbReference>
<dbReference type="AlphaFoldDB" id="A0A1V0KGE8"/>
<keyword evidence="2" id="KW-0238">DNA-binding</keyword>
<dbReference type="KEGG" id="alc:OTEC02_07135"/>
<keyword evidence="4" id="KW-0804">Transcription</keyword>
<dbReference type="SUPFAM" id="SSF46785">
    <property type="entry name" value="Winged helix' DNA-binding domain"/>
    <property type="match status" value="1"/>
</dbReference>
<reference evidence="7 8" key="1">
    <citation type="submission" date="2018-10" db="EMBL/GenBank/DDBJ databases">
        <title>GWAS and RNA-Seq identify cryptic mechanisms of antimicrobial resistance in Acinetobacter baumannii.</title>
        <authorList>
            <person name="Sahl J.W."/>
        </authorList>
    </citation>
    <scope>NUCLEOTIDE SEQUENCE [LARGE SCALE GENOMIC DNA]</scope>
    <source>
        <strain evidence="7 8">TG41018</strain>
    </source>
</reference>
<keyword evidence="3" id="KW-0010">Activator</keyword>
<dbReference type="Pfam" id="PF13412">
    <property type="entry name" value="HTH_24"/>
    <property type="match status" value="1"/>
</dbReference>
<dbReference type="Proteomes" id="UP000276905">
    <property type="component" value="Unassembled WGS sequence"/>
</dbReference>
<organism evidence="7 8">
    <name type="scientific">Acinetobacter lactucae</name>
    <dbReference type="NCBI Taxonomy" id="1785128"/>
    <lineage>
        <taxon>Bacteria</taxon>
        <taxon>Pseudomonadati</taxon>
        <taxon>Pseudomonadota</taxon>
        <taxon>Gammaproteobacteria</taxon>
        <taxon>Moraxellales</taxon>
        <taxon>Moraxellaceae</taxon>
        <taxon>Acinetobacter</taxon>
        <taxon>Acinetobacter calcoaceticus/baumannii complex</taxon>
    </lineage>
</organism>
<dbReference type="Pfam" id="PF01037">
    <property type="entry name" value="AsnC_trans_reg"/>
    <property type="match status" value="1"/>
</dbReference>
<accession>A0A1V0KGE8</accession>
<dbReference type="GO" id="GO:0043565">
    <property type="term" value="F:sequence-specific DNA binding"/>
    <property type="evidence" value="ECO:0007669"/>
    <property type="project" value="InterPro"/>
</dbReference>
<keyword evidence="1" id="KW-0805">Transcription regulation</keyword>
<evidence type="ECO:0000256" key="5">
    <source>
        <dbReference type="ARBA" id="ARBA00039227"/>
    </source>
</evidence>
<dbReference type="PANTHER" id="PTHR30154">
    <property type="entry name" value="LEUCINE-RESPONSIVE REGULATORY PROTEIN"/>
    <property type="match status" value="1"/>
</dbReference>
<dbReference type="InterPro" id="IPR019888">
    <property type="entry name" value="Tscrpt_reg_AsnC-like"/>
</dbReference>
<protein>
    <recommendedName>
        <fullName evidence="5">Leucine-responsive regulatory protein</fullName>
    </recommendedName>
</protein>
<evidence type="ECO:0000259" key="6">
    <source>
        <dbReference type="PROSITE" id="PS50956"/>
    </source>
</evidence>
<evidence type="ECO:0000256" key="2">
    <source>
        <dbReference type="ARBA" id="ARBA00023125"/>
    </source>
</evidence>
<dbReference type="PANTHER" id="PTHR30154:SF0">
    <property type="entry name" value="LEUCINE-RESPONSIVE REGULATORY PROTEIN"/>
    <property type="match status" value="1"/>
</dbReference>
<dbReference type="EMBL" id="RFES01000015">
    <property type="protein sequence ID" value="RSO52671.1"/>
    <property type="molecule type" value="Genomic_DNA"/>
</dbReference>